<sequence>MRLTFVGKDPDSNPTGSPTVYRTDRGSWVVQGWVVTDGDALAAMDIPDGETCVEIPDRMLQFFTASPREGRADDH</sequence>
<accession>A0ABV5M2Q0</accession>
<reference evidence="2 3" key="1">
    <citation type="submission" date="2024-09" db="EMBL/GenBank/DDBJ databases">
        <authorList>
            <person name="Sun Q."/>
            <person name="Mori K."/>
        </authorList>
    </citation>
    <scope>NUCLEOTIDE SEQUENCE [LARGE SCALE GENOMIC DNA]</scope>
    <source>
        <strain evidence="2 3">JCM 3307</strain>
    </source>
</reference>
<name>A0ABV5M2Q0_9ACTN</name>
<dbReference type="EMBL" id="JBHMCA010000019">
    <property type="protein sequence ID" value="MFB9443134.1"/>
    <property type="molecule type" value="Genomic_DNA"/>
</dbReference>
<keyword evidence="3" id="KW-1185">Reference proteome</keyword>
<evidence type="ECO:0000313" key="2">
    <source>
        <dbReference type="EMBL" id="MFB9443134.1"/>
    </source>
</evidence>
<protein>
    <submittedName>
        <fullName evidence="2">Uncharacterized protein</fullName>
    </submittedName>
</protein>
<feature type="region of interest" description="Disordered" evidence="1">
    <location>
        <begin position="1"/>
        <end position="20"/>
    </location>
</feature>
<dbReference type="Proteomes" id="UP001589608">
    <property type="component" value="Unassembled WGS sequence"/>
</dbReference>
<comment type="caution">
    <text evidence="2">The sequence shown here is derived from an EMBL/GenBank/DDBJ whole genome shotgun (WGS) entry which is preliminary data.</text>
</comment>
<evidence type="ECO:0000256" key="1">
    <source>
        <dbReference type="SAM" id="MobiDB-lite"/>
    </source>
</evidence>
<dbReference type="RefSeq" id="WP_223106261.1">
    <property type="nucleotide sequence ID" value="NZ_CP061913.1"/>
</dbReference>
<gene>
    <name evidence="2" type="ORF">ACFFTR_08560</name>
</gene>
<organism evidence="2 3">
    <name type="scientific">Dactylosporangium vinaceum</name>
    <dbReference type="NCBI Taxonomy" id="53362"/>
    <lineage>
        <taxon>Bacteria</taxon>
        <taxon>Bacillati</taxon>
        <taxon>Actinomycetota</taxon>
        <taxon>Actinomycetes</taxon>
        <taxon>Micromonosporales</taxon>
        <taxon>Micromonosporaceae</taxon>
        <taxon>Dactylosporangium</taxon>
    </lineage>
</organism>
<proteinExistence type="predicted"/>
<evidence type="ECO:0000313" key="3">
    <source>
        <dbReference type="Proteomes" id="UP001589608"/>
    </source>
</evidence>